<reference evidence="1 2" key="1">
    <citation type="submission" date="2024-07" db="EMBL/GenBank/DDBJ databases">
        <authorList>
            <person name="Thanompreechachai J."/>
            <person name="Duangmal K."/>
        </authorList>
    </citation>
    <scope>NUCLEOTIDE SEQUENCE [LARGE SCALE GENOMIC DNA]</scope>
    <source>
        <strain evidence="1 2">TBRC 1896</strain>
    </source>
</reference>
<protein>
    <submittedName>
        <fullName evidence="1">Rv3235 family protein</fullName>
    </submittedName>
</protein>
<dbReference type="Pfam" id="PF20060">
    <property type="entry name" value="DUF6459"/>
    <property type="match status" value="1"/>
</dbReference>
<organism evidence="1 2">
    <name type="scientific">Kineococcus mangrovi</name>
    <dbReference type="NCBI Taxonomy" id="1660183"/>
    <lineage>
        <taxon>Bacteria</taxon>
        <taxon>Bacillati</taxon>
        <taxon>Actinomycetota</taxon>
        <taxon>Actinomycetes</taxon>
        <taxon>Kineosporiales</taxon>
        <taxon>Kineosporiaceae</taxon>
        <taxon>Kineococcus</taxon>
    </lineage>
</organism>
<dbReference type="EMBL" id="JBGGTQ010000011">
    <property type="protein sequence ID" value="MEZ0494473.1"/>
    <property type="molecule type" value="Genomic_DNA"/>
</dbReference>
<sequence length="176" mass="19454">MPITSTTRTTGTTVGGLPRYVDDEDAHGAEGPVLTHLSPDQGVLELELRDLRLLPPAELPEVTGWTRRYLVTLLEVLSGLRPAQQLLRWSSAEIYSGVQRKTALHARMRSRVRPAARGAVRAAHVSSLRVSFPRDGVAEVGAVLRDGDRVRAAALRVERCTDRSGDRWRVTALEMR</sequence>
<gene>
    <name evidence="1" type="ORF">AB2L28_19720</name>
</gene>
<dbReference type="InterPro" id="IPR045596">
    <property type="entry name" value="DUF6459"/>
</dbReference>
<name>A0ABV4I9S3_9ACTN</name>
<keyword evidence="2" id="KW-1185">Reference proteome</keyword>
<accession>A0ABV4I9S3</accession>
<dbReference type="Proteomes" id="UP001566476">
    <property type="component" value="Unassembled WGS sequence"/>
</dbReference>
<evidence type="ECO:0000313" key="2">
    <source>
        <dbReference type="Proteomes" id="UP001566476"/>
    </source>
</evidence>
<proteinExistence type="predicted"/>
<dbReference type="RefSeq" id="WP_370720698.1">
    <property type="nucleotide sequence ID" value="NZ_JBGGTQ010000011.1"/>
</dbReference>
<comment type="caution">
    <text evidence="1">The sequence shown here is derived from an EMBL/GenBank/DDBJ whole genome shotgun (WGS) entry which is preliminary data.</text>
</comment>
<evidence type="ECO:0000313" key="1">
    <source>
        <dbReference type="EMBL" id="MEZ0494473.1"/>
    </source>
</evidence>